<dbReference type="RefSeq" id="WP_131017334.1">
    <property type="nucleotide sequence ID" value="NZ_SIRE01000026.1"/>
</dbReference>
<name>A0A4Q9DK46_9BACL</name>
<dbReference type="OrthoDB" id="1898185at2"/>
<sequence>MNDLELASNYAPYIYFDSKEPFFPVKVGVTVFNKAGRSGSFPRAFEFEDPRVKHVIEYAIYWDYDIQHLYEMEHVWVYVGHQGEVVDAEASFHGKYLKSLLKDRSNIEDETHVKLYSQPGKHAFSPLTELFELLPDLRLATNERAGNAGLIITDIYKGVYSTSEEINRMVEQYLQTFRFIPSMEFVKYTIPADLYVPWDELYKQVPQRIEDRLAEIKSIEMH</sequence>
<evidence type="ECO:0000313" key="2">
    <source>
        <dbReference type="Proteomes" id="UP000293142"/>
    </source>
</evidence>
<proteinExistence type="predicted"/>
<dbReference type="AlphaFoldDB" id="A0A4Q9DK46"/>
<accession>A0A4Q9DK46</accession>
<dbReference type="EMBL" id="SIRE01000026">
    <property type="protein sequence ID" value="TBL71468.1"/>
    <property type="molecule type" value="Genomic_DNA"/>
</dbReference>
<protein>
    <submittedName>
        <fullName evidence="1">Uncharacterized protein</fullName>
    </submittedName>
</protein>
<keyword evidence="2" id="KW-1185">Reference proteome</keyword>
<organism evidence="1 2">
    <name type="scientific">Paenibacillus thalictri</name>
    <dbReference type="NCBI Taxonomy" id="2527873"/>
    <lineage>
        <taxon>Bacteria</taxon>
        <taxon>Bacillati</taxon>
        <taxon>Bacillota</taxon>
        <taxon>Bacilli</taxon>
        <taxon>Bacillales</taxon>
        <taxon>Paenibacillaceae</taxon>
        <taxon>Paenibacillus</taxon>
    </lineage>
</organism>
<dbReference type="Proteomes" id="UP000293142">
    <property type="component" value="Unassembled WGS sequence"/>
</dbReference>
<gene>
    <name evidence="1" type="ORF">EYB31_30615</name>
</gene>
<evidence type="ECO:0000313" key="1">
    <source>
        <dbReference type="EMBL" id="TBL71468.1"/>
    </source>
</evidence>
<reference evidence="1 2" key="1">
    <citation type="submission" date="2019-02" db="EMBL/GenBank/DDBJ databases">
        <title>Paenibacillus sp. nov., isolated from surface-sterilized tissue of Thalictrum simplex L.</title>
        <authorList>
            <person name="Tuo L."/>
        </authorList>
    </citation>
    <scope>NUCLEOTIDE SEQUENCE [LARGE SCALE GENOMIC DNA]</scope>
    <source>
        <strain evidence="1 2">N2SHLJ1</strain>
    </source>
</reference>
<comment type="caution">
    <text evidence="1">The sequence shown here is derived from an EMBL/GenBank/DDBJ whole genome shotgun (WGS) entry which is preliminary data.</text>
</comment>